<gene>
    <name evidence="12" type="ORF">SDC9_39564</name>
</gene>
<evidence type="ECO:0000256" key="2">
    <source>
        <dbReference type="ARBA" id="ARBA00022516"/>
    </source>
</evidence>
<keyword evidence="10" id="KW-1208">Phospholipid metabolism</keyword>
<keyword evidence="8 11" id="KW-0472">Membrane</keyword>
<feature type="transmembrane region" description="Helical" evidence="11">
    <location>
        <begin position="123"/>
        <end position="145"/>
    </location>
</feature>
<evidence type="ECO:0000256" key="8">
    <source>
        <dbReference type="ARBA" id="ARBA00023136"/>
    </source>
</evidence>
<evidence type="ECO:0000313" key="12">
    <source>
        <dbReference type="EMBL" id="MPL93437.1"/>
    </source>
</evidence>
<evidence type="ECO:0000256" key="5">
    <source>
        <dbReference type="ARBA" id="ARBA00022842"/>
    </source>
</evidence>
<dbReference type="NCBIfam" id="NF003114">
    <property type="entry name" value="PRK04032.1"/>
    <property type="match status" value="1"/>
</dbReference>
<keyword evidence="2" id="KW-0444">Lipid biosynthesis</keyword>
<protein>
    <recommendedName>
        <fullName evidence="13">CDP-2,3-bis-(O-geranylgeranyl)-sn-glycerol synthase</fullName>
    </recommendedName>
</protein>
<sequence>MTAGMACLWAVWIMIPAYIPNPAAALIGGGTPVDFGRCAKDGRRILGDGKTWRGLIGGIIVGIIFGLVQIFLVDYFHLDFLPKHTIITVCSLAAGALLGDMVKSYFKRRMGKDRGAKWPIADMYDMVVGSLVLMVLALLVTGNIGWFAENFASVGFFIATFVAILILSPLLHRGTNIIGYLLGLKDVPW</sequence>
<feature type="transmembrane region" description="Helical" evidence="11">
    <location>
        <begin position="52"/>
        <end position="72"/>
    </location>
</feature>
<keyword evidence="1" id="KW-1003">Cell membrane</keyword>
<evidence type="ECO:0000256" key="10">
    <source>
        <dbReference type="ARBA" id="ARBA00023264"/>
    </source>
</evidence>
<evidence type="ECO:0000256" key="3">
    <source>
        <dbReference type="ARBA" id="ARBA00022679"/>
    </source>
</evidence>
<accession>A0A644VQ80</accession>
<keyword evidence="5" id="KW-0460">Magnesium</keyword>
<evidence type="ECO:0000256" key="1">
    <source>
        <dbReference type="ARBA" id="ARBA00022475"/>
    </source>
</evidence>
<evidence type="ECO:0000256" key="4">
    <source>
        <dbReference type="ARBA" id="ARBA00022692"/>
    </source>
</evidence>
<organism evidence="12">
    <name type="scientific">bioreactor metagenome</name>
    <dbReference type="NCBI Taxonomy" id="1076179"/>
    <lineage>
        <taxon>unclassified sequences</taxon>
        <taxon>metagenomes</taxon>
        <taxon>ecological metagenomes</taxon>
    </lineage>
</organism>
<dbReference type="AlphaFoldDB" id="A0A644VQ80"/>
<dbReference type="GO" id="GO:0016740">
    <property type="term" value="F:transferase activity"/>
    <property type="evidence" value="ECO:0007669"/>
    <property type="project" value="UniProtKB-KW"/>
</dbReference>
<evidence type="ECO:0000256" key="7">
    <source>
        <dbReference type="ARBA" id="ARBA00023098"/>
    </source>
</evidence>
<proteinExistence type="inferred from homology"/>
<name>A0A644VQ80_9ZZZZ</name>
<dbReference type="PANTHER" id="PTHR39650">
    <property type="entry name" value="CDP-ARCHAEOL SYNTHASE"/>
    <property type="match status" value="1"/>
</dbReference>
<evidence type="ECO:0000256" key="6">
    <source>
        <dbReference type="ARBA" id="ARBA00022989"/>
    </source>
</evidence>
<dbReference type="HAMAP" id="MF_01117">
    <property type="entry name" value="CDP_archaeol_synth"/>
    <property type="match status" value="1"/>
</dbReference>
<keyword evidence="4 11" id="KW-0812">Transmembrane</keyword>
<dbReference type="InterPro" id="IPR002726">
    <property type="entry name" value="CarS_archaea"/>
</dbReference>
<reference evidence="12" key="1">
    <citation type="submission" date="2019-08" db="EMBL/GenBank/DDBJ databases">
        <authorList>
            <person name="Kucharzyk K."/>
            <person name="Murdoch R.W."/>
            <person name="Higgins S."/>
            <person name="Loffler F."/>
        </authorList>
    </citation>
    <scope>NUCLEOTIDE SEQUENCE</scope>
</reference>
<keyword evidence="9" id="KW-0594">Phospholipid biosynthesis</keyword>
<comment type="caution">
    <text evidence="12">The sequence shown here is derived from an EMBL/GenBank/DDBJ whole genome shotgun (WGS) entry which is preliminary data.</text>
</comment>
<evidence type="ECO:0000256" key="9">
    <source>
        <dbReference type="ARBA" id="ARBA00023209"/>
    </source>
</evidence>
<keyword evidence="3" id="KW-0808">Transferase</keyword>
<keyword evidence="6 11" id="KW-1133">Transmembrane helix</keyword>
<dbReference type="Pfam" id="PF01864">
    <property type="entry name" value="CarS-like"/>
    <property type="match status" value="1"/>
</dbReference>
<keyword evidence="7" id="KW-0443">Lipid metabolism</keyword>
<dbReference type="GO" id="GO:0008654">
    <property type="term" value="P:phospholipid biosynthetic process"/>
    <property type="evidence" value="ECO:0007669"/>
    <property type="project" value="UniProtKB-KW"/>
</dbReference>
<feature type="transmembrane region" description="Helical" evidence="11">
    <location>
        <begin position="151"/>
        <end position="171"/>
    </location>
</feature>
<feature type="transmembrane region" description="Helical" evidence="11">
    <location>
        <begin position="84"/>
        <end position="102"/>
    </location>
</feature>
<dbReference type="PANTHER" id="PTHR39650:SF1">
    <property type="entry name" value="CDP-ARCHAEOL SYNTHASE"/>
    <property type="match status" value="1"/>
</dbReference>
<evidence type="ECO:0000256" key="11">
    <source>
        <dbReference type="SAM" id="Phobius"/>
    </source>
</evidence>
<dbReference type="InterPro" id="IPR032690">
    <property type="entry name" value="CarS"/>
</dbReference>
<evidence type="ECO:0008006" key="13">
    <source>
        <dbReference type="Google" id="ProtNLM"/>
    </source>
</evidence>
<dbReference type="EMBL" id="VSSQ01000392">
    <property type="protein sequence ID" value="MPL93437.1"/>
    <property type="molecule type" value="Genomic_DNA"/>
</dbReference>